<evidence type="ECO:0000256" key="2">
    <source>
        <dbReference type="ARBA" id="ARBA00022737"/>
    </source>
</evidence>
<dbReference type="GO" id="GO:0006457">
    <property type="term" value="P:protein folding"/>
    <property type="evidence" value="ECO:0007669"/>
    <property type="project" value="InterPro"/>
</dbReference>
<dbReference type="PRINTS" id="PR00625">
    <property type="entry name" value="JDOMAIN"/>
</dbReference>
<dbReference type="AlphaFoldDB" id="A0A835Z664"/>
<dbReference type="Pfam" id="PF00226">
    <property type="entry name" value="DnaJ"/>
    <property type="match status" value="1"/>
</dbReference>
<keyword evidence="3" id="KW-0863">Zinc-finger</keyword>
<protein>
    <recommendedName>
        <fullName evidence="5">J domain-containing protein</fullName>
    </recommendedName>
</protein>
<evidence type="ECO:0000256" key="3">
    <source>
        <dbReference type="ARBA" id="ARBA00022771"/>
    </source>
</evidence>
<evidence type="ECO:0000313" key="7">
    <source>
        <dbReference type="Proteomes" id="UP000664859"/>
    </source>
</evidence>
<dbReference type="InterPro" id="IPR036410">
    <property type="entry name" value="HSP_DnaJ_Cys-rich_dom_sf"/>
</dbReference>
<dbReference type="SUPFAM" id="SSF49493">
    <property type="entry name" value="HSP40/DnaJ peptide-binding domain"/>
    <property type="match status" value="2"/>
</dbReference>
<dbReference type="CDD" id="cd10719">
    <property type="entry name" value="DnaJ_zf"/>
    <property type="match status" value="1"/>
</dbReference>
<proteinExistence type="predicted"/>
<dbReference type="InterPro" id="IPR044713">
    <property type="entry name" value="DNJA1/2-like"/>
</dbReference>
<reference evidence="6" key="1">
    <citation type="submission" date="2021-02" db="EMBL/GenBank/DDBJ databases">
        <title>First Annotated Genome of the Yellow-green Alga Tribonema minus.</title>
        <authorList>
            <person name="Mahan K.M."/>
        </authorList>
    </citation>
    <scope>NUCLEOTIDE SEQUENCE</scope>
    <source>
        <strain evidence="6">UTEX B ZZ1240</strain>
    </source>
</reference>
<dbReference type="InterPro" id="IPR001305">
    <property type="entry name" value="HSP_DnaJ_Cys-rich_dom"/>
</dbReference>
<keyword evidence="4" id="KW-0862">Zinc</keyword>
<dbReference type="PANTHER" id="PTHR43888">
    <property type="entry name" value="DNAJ-LIKE-2, ISOFORM A-RELATED"/>
    <property type="match status" value="1"/>
</dbReference>
<keyword evidence="2" id="KW-0677">Repeat</keyword>
<dbReference type="PROSITE" id="PS00636">
    <property type="entry name" value="DNAJ_1"/>
    <property type="match status" value="1"/>
</dbReference>
<feature type="domain" description="J" evidence="5">
    <location>
        <begin position="15"/>
        <end position="79"/>
    </location>
</feature>
<evidence type="ECO:0000313" key="6">
    <source>
        <dbReference type="EMBL" id="KAG5182943.1"/>
    </source>
</evidence>
<organism evidence="6 7">
    <name type="scientific">Tribonema minus</name>
    <dbReference type="NCBI Taxonomy" id="303371"/>
    <lineage>
        <taxon>Eukaryota</taxon>
        <taxon>Sar</taxon>
        <taxon>Stramenopiles</taxon>
        <taxon>Ochrophyta</taxon>
        <taxon>PX clade</taxon>
        <taxon>Xanthophyceae</taxon>
        <taxon>Tribonematales</taxon>
        <taxon>Tribonemataceae</taxon>
        <taxon>Tribonema</taxon>
    </lineage>
</organism>
<sequence length="329" mass="36570">MFFGGGFPQTSTDDSHYRALGLNRDATQVDIKKAYRQIALKHHPDKNQNAESADIFKAANAAYEVLSDSERKQHYDSFGLQQPPQQNVNPHDMFAQFFNMQPRQTPATIHEVTMTFEEIFAGKHYKMRVNVDIECPTCLKSCSTCQGSGVQVCMRELAPGFIQRIETMCLDCNGQRKSASKVCKSCNGKGTTLSSQNIEFDVPPGASSGDSFAFKGANGNGGDIVFVTKLEPHNVFKRQGLNLHMSKTLTLVESLCGFTFDVTKLDGTTVHVNREREVTKPQATHIIKKAGFRCGADCGDIIITFMVEFPKSVDESRHIAESLMRLLNR</sequence>
<gene>
    <name evidence="6" type="ORF">JKP88DRAFT_157495</name>
</gene>
<dbReference type="EMBL" id="JAFCMP010000223">
    <property type="protein sequence ID" value="KAG5182943.1"/>
    <property type="molecule type" value="Genomic_DNA"/>
</dbReference>
<evidence type="ECO:0000256" key="1">
    <source>
        <dbReference type="ARBA" id="ARBA00022723"/>
    </source>
</evidence>
<dbReference type="InterPro" id="IPR008971">
    <property type="entry name" value="HSP40/DnaJ_pept-bd"/>
</dbReference>
<dbReference type="Pfam" id="PF01556">
    <property type="entry name" value="DnaJ_C"/>
    <property type="match status" value="1"/>
</dbReference>
<dbReference type="SMART" id="SM00271">
    <property type="entry name" value="DnaJ"/>
    <property type="match status" value="1"/>
</dbReference>
<dbReference type="GO" id="GO:0008270">
    <property type="term" value="F:zinc ion binding"/>
    <property type="evidence" value="ECO:0007669"/>
    <property type="project" value="UniProtKB-KW"/>
</dbReference>
<dbReference type="SUPFAM" id="SSF46565">
    <property type="entry name" value="Chaperone J-domain"/>
    <property type="match status" value="1"/>
</dbReference>
<dbReference type="GO" id="GO:0030544">
    <property type="term" value="F:Hsp70 protein binding"/>
    <property type="evidence" value="ECO:0007669"/>
    <property type="project" value="InterPro"/>
</dbReference>
<evidence type="ECO:0000259" key="5">
    <source>
        <dbReference type="PROSITE" id="PS50076"/>
    </source>
</evidence>
<dbReference type="OrthoDB" id="550424at2759"/>
<dbReference type="SUPFAM" id="SSF57938">
    <property type="entry name" value="DnaJ/Hsp40 cysteine-rich domain"/>
    <property type="match status" value="1"/>
</dbReference>
<dbReference type="CDD" id="cd06257">
    <property type="entry name" value="DnaJ"/>
    <property type="match status" value="1"/>
</dbReference>
<dbReference type="FunFam" id="2.60.260.20:FF:000003">
    <property type="entry name" value="DnaJ subfamily A member 2"/>
    <property type="match status" value="1"/>
</dbReference>
<keyword evidence="1" id="KW-0479">Metal-binding</keyword>
<dbReference type="InterPro" id="IPR036869">
    <property type="entry name" value="J_dom_sf"/>
</dbReference>
<accession>A0A835Z664</accession>
<dbReference type="PROSITE" id="PS50076">
    <property type="entry name" value="DNAJ_2"/>
    <property type="match status" value="1"/>
</dbReference>
<evidence type="ECO:0000256" key="4">
    <source>
        <dbReference type="ARBA" id="ARBA00022833"/>
    </source>
</evidence>
<dbReference type="Proteomes" id="UP000664859">
    <property type="component" value="Unassembled WGS sequence"/>
</dbReference>
<comment type="caution">
    <text evidence="6">The sequence shown here is derived from an EMBL/GenBank/DDBJ whole genome shotgun (WGS) entry which is preliminary data.</text>
</comment>
<dbReference type="InterPro" id="IPR001623">
    <property type="entry name" value="DnaJ_domain"/>
</dbReference>
<dbReference type="InterPro" id="IPR018253">
    <property type="entry name" value="DnaJ_domain_CS"/>
</dbReference>
<dbReference type="Gene3D" id="1.10.287.110">
    <property type="entry name" value="DnaJ domain"/>
    <property type="match status" value="1"/>
</dbReference>
<dbReference type="Gene3D" id="2.60.260.20">
    <property type="entry name" value="Urease metallochaperone UreE, N-terminal domain"/>
    <property type="match status" value="2"/>
</dbReference>
<dbReference type="CDD" id="cd10747">
    <property type="entry name" value="DnaJ_C"/>
    <property type="match status" value="1"/>
</dbReference>
<keyword evidence="7" id="KW-1185">Reference proteome</keyword>
<dbReference type="Gene3D" id="2.10.230.10">
    <property type="entry name" value="Heat shock protein DnaJ, cysteine-rich domain"/>
    <property type="match status" value="1"/>
</dbReference>
<dbReference type="GO" id="GO:0051082">
    <property type="term" value="F:unfolded protein binding"/>
    <property type="evidence" value="ECO:0007669"/>
    <property type="project" value="InterPro"/>
</dbReference>
<name>A0A835Z664_9STRA</name>
<dbReference type="InterPro" id="IPR002939">
    <property type="entry name" value="DnaJ_C"/>
</dbReference>